<accession>A0A382D8M4</accession>
<dbReference type="EMBL" id="UINC01038018">
    <property type="protein sequence ID" value="SVB34394.1"/>
    <property type="molecule type" value="Genomic_DNA"/>
</dbReference>
<sequence>DVALPVMQEIITSHYPEGGEVIRAVVANLVAGANIKAHNDIHQSFHCAHRIHVPITTNPKVWFTINGRPYQLQPGQAYEVNNQKQHSVVNKGTEGRITFIFDYMPPGPLAYDSKRTRPENLSIKLGDIAFEIPPEIPAAVN</sequence>
<dbReference type="SUPFAM" id="SSF51197">
    <property type="entry name" value="Clavaminate synthase-like"/>
    <property type="match status" value="1"/>
</dbReference>
<evidence type="ECO:0000259" key="1">
    <source>
        <dbReference type="Pfam" id="PF05118"/>
    </source>
</evidence>
<dbReference type="AlphaFoldDB" id="A0A382D8M4"/>
<feature type="non-terminal residue" evidence="2">
    <location>
        <position position="1"/>
    </location>
</feature>
<dbReference type="Pfam" id="PF05118">
    <property type="entry name" value="Asp_Arg_Hydrox"/>
    <property type="match status" value="1"/>
</dbReference>
<dbReference type="InterPro" id="IPR027443">
    <property type="entry name" value="IPNS-like_sf"/>
</dbReference>
<protein>
    <recommendedName>
        <fullName evidence="1">Aspartyl/asparaginy/proline hydroxylase domain-containing protein</fullName>
    </recommendedName>
</protein>
<feature type="domain" description="Aspartyl/asparaginy/proline hydroxylase" evidence="1">
    <location>
        <begin position="5"/>
        <end position="104"/>
    </location>
</feature>
<organism evidence="2">
    <name type="scientific">marine metagenome</name>
    <dbReference type="NCBI Taxonomy" id="408172"/>
    <lineage>
        <taxon>unclassified sequences</taxon>
        <taxon>metagenomes</taxon>
        <taxon>ecological metagenomes</taxon>
    </lineage>
</organism>
<dbReference type="Gene3D" id="2.60.120.330">
    <property type="entry name" value="B-lactam Antibiotic, Isopenicillin N Synthase, Chain"/>
    <property type="match status" value="1"/>
</dbReference>
<name>A0A382D8M4_9ZZZZ</name>
<gene>
    <name evidence="2" type="ORF">METZ01_LOCUS187248</name>
</gene>
<evidence type="ECO:0000313" key="2">
    <source>
        <dbReference type="EMBL" id="SVB34394.1"/>
    </source>
</evidence>
<proteinExistence type="predicted"/>
<dbReference type="InterPro" id="IPR007803">
    <property type="entry name" value="Asp/Arg/Pro-Hydrxlase"/>
</dbReference>
<reference evidence="2" key="1">
    <citation type="submission" date="2018-05" db="EMBL/GenBank/DDBJ databases">
        <authorList>
            <person name="Lanie J.A."/>
            <person name="Ng W.-L."/>
            <person name="Kazmierczak K.M."/>
            <person name="Andrzejewski T.M."/>
            <person name="Davidsen T.M."/>
            <person name="Wayne K.J."/>
            <person name="Tettelin H."/>
            <person name="Glass J.I."/>
            <person name="Rusch D."/>
            <person name="Podicherti R."/>
            <person name="Tsui H.-C.T."/>
            <person name="Winkler M.E."/>
        </authorList>
    </citation>
    <scope>NUCLEOTIDE SEQUENCE</scope>
</reference>